<dbReference type="EMBL" id="FQUM01000002">
    <property type="protein sequence ID" value="SHE75052.1"/>
    <property type="molecule type" value="Genomic_DNA"/>
</dbReference>
<proteinExistence type="inferred from homology"/>
<dbReference type="GO" id="GO:0016787">
    <property type="term" value="F:hydrolase activity"/>
    <property type="evidence" value="ECO:0007669"/>
    <property type="project" value="UniProtKB-KW"/>
</dbReference>
<name>A0A1M4W259_9BACT</name>
<dbReference type="AlphaFoldDB" id="A0A1M4W259"/>
<dbReference type="STRING" id="1484053.SAMN05444274_102283"/>
<keyword evidence="5" id="KW-0378">Hydrolase</keyword>
<evidence type="ECO:0000259" key="4">
    <source>
        <dbReference type="Pfam" id="PF13336"/>
    </source>
</evidence>
<dbReference type="GO" id="GO:0006083">
    <property type="term" value="P:acetate metabolic process"/>
    <property type="evidence" value="ECO:0007669"/>
    <property type="project" value="InterPro"/>
</dbReference>
<gene>
    <name evidence="5" type="ORF">SAMN05444274_102283</name>
</gene>
<keyword evidence="2" id="KW-0808">Transferase</keyword>
<dbReference type="PANTHER" id="PTHR21432:SF20">
    <property type="entry name" value="ACETYL-COA HYDROLASE"/>
    <property type="match status" value="1"/>
</dbReference>
<dbReference type="OrthoDB" id="9801795at2"/>
<protein>
    <submittedName>
        <fullName evidence="5">Acyl-CoA hydrolase</fullName>
    </submittedName>
</protein>
<dbReference type="InterPro" id="IPR037171">
    <property type="entry name" value="NagB/RpiA_transferase-like"/>
</dbReference>
<dbReference type="InterPro" id="IPR046433">
    <property type="entry name" value="ActCoA_hydro"/>
</dbReference>
<evidence type="ECO:0000256" key="1">
    <source>
        <dbReference type="ARBA" id="ARBA00009632"/>
    </source>
</evidence>
<feature type="domain" description="Acetyl-CoA hydrolase/transferase N-terminal" evidence="3">
    <location>
        <begin position="31"/>
        <end position="184"/>
    </location>
</feature>
<evidence type="ECO:0000256" key="2">
    <source>
        <dbReference type="ARBA" id="ARBA00022679"/>
    </source>
</evidence>
<evidence type="ECO:0000313" key="5">
    <source>
        <dbReference type="EMBL" id="SHE75052.1"/>
    </source>
</evidence>
<dbReference type="Gene3D" id="3.30.750.70">
    <property type="entry name" value="4-hydroxybutyrate coenzyme like domains"/>
    <property type="match status" value="1"/>
</dbReference>
<dbReference type="Proteomes" id="UP000184164">
    <property type="component" value="Unassembled WGS sequence"/>
</dbReference>
<keyword evidence="6" id="KW-1185">Reference proteome</keyword>
<reference evidence="5 6" key="1">
    <citation type="submission" date="2016-11" db="EMBL/GenBank/DDBJ databases">
        <authorList>
            <person name="Jaros S."/>
            <person name="Januszkiewicz K."/>
            <person name="Wedrychowicz H."/>
        </authorList>
    </citation>
    <scope>NUCLEOTIDE SEQUENCE [LARGE SCALE GENOMIC DNA]</scope>
    <source>
        <strain evidence="5 6">DSM 26910</strain>
    </source>
</reference>
<dbReference type="InterPro" id="IPR038460">
    <property type="entry name" value="AcetylCoA_hyd_C_sf"/>
</dbReference>
<dbReference type="RefSeq" id="WP_072999381.1">
    <property type="nucleotide sequence ID" value="NZ_FQUM01000002.1"/>
</dbReference>
<sequence>MKIIKHVSEAVNSAVLKPGSVIYTGGNAASPQTLLKQLASDTSIRDVELISILLLGDIQELFSEESCQRIKHRVIFSGPYSRNALNEGMATYQVMHLSNVPFQIKNFLKPNVVFIQVSGPDKGGNYSYGTTVEGIQAAVNTAKANGGIVIAERNKQMPFILGTTIDESNIDFLIDTDYPLPVIPYLRPDETAHKIGRLITELFITDGCTLQYGIGKVPEAVTDAVIDKGVKDIGIYTELFTDSMQKLIEKKIVTNKFSDVNFSTSSIFLAKDKAGYDWLDYNSSIQNRPCNFTNNVLRIAQQHKMVAINSAIGVDLHGNIWADSLKGRQIYSGIGGQADFLRGSILSKNGYAIIAMESTTNNGISKIIDMCPEGITTTAIAADPVVIATENGVFNPMGLNLAEHAIGIAHLAEPNTKEMLLRKIYDSPEFYKPREALSNKSPKGFVPYEAIEK</sequence>
<organism evidence="5 6">
    <name type="scientific">Mariniphaga anaerophila</name>
    <dbReference type="NCBI Taxonomy" id="1484053"/>
    <lineage>
        <taxon>Bacteria</taxon>
        <taxon>Pseudomonadati</taxon>
        <taxon>Bacteroidota</taxon>
        <taxon>Bacteroidia</taxon>
        <taxon>Marinilabiliales</taxon>
        <taxon>Prolixibacteraceae</taxon>
        <taxon>Mariniphaga</taxon>
    </lineage>
</organism>
<feature type="domain" description="Acetyl-CoA hydrolase/transferase C-terminal" evidence="4">
    <location>
        <begin position="276"/>
        <end position="423"/>
    </location>
</feature>
<dbReference type="PANTHER" id="PTHR21432">
    <property type="entry name" value="ACETYL-COA HYDROLASE-RELATED"/>
    <property type="match status" value="1"/>
</dbReference>
<comment type="similarity">
    <text evidence="1">Belongs to the acetyl-CoA hydrolase/transferase family.</text>
</comment>
<dbReference type="Pfam" id="PF13336">
    <property type="entry name" value="AcetylCoA_hyd_C"/>
    <property type="match status" value="1"/>
</dbReference>
<dbReference type="InterPro" id="IPR003702">
    <property type="entry name" value="ActCoA_hydro_N"/>
</dbReference>
<dbReference type="InterPro" id="IPR026888">
    <property type="entry name" value="AcetylCoA_hyd_C"/>
</dbReference>
<dbReference type="Pfam" id="PF02550">
    <property type="entry name" value="AcetylCoA_hydro"/>
    <property type="match status" value="1"/>
</dbReference>
<dbReference type="SUPFAM" id="SSF100950">
    <property type="entry name" value="NagB/RpiA/CoA transferase-like"/>
    <property type="match status" value="2"/>
</dbReference>
<dbReference type="Gene3D" id="3.40.1080.10">
    <property type="entry name" value="Glutaconate Coenzyme A-transferase"/>
    <property type="match status" value="1"/>
</dbReference>
<dbReference type="Gene3D" id="3.40.1080.20">
    <property type="entry name" value="Acetyl-CoA hydrolase/transferase C-terminal domain"/>
    <property type="match status" value="1"/>
</dbReference>
<dbReference type="GO" id="GO:0008775">
    <property type="term" value="F:acetate CoA-transferase activity"/>
    <property type="evidence" value="ECO:0007669"/>
    <property type="project" value="InterPro"/>
</dbReference>
<evidence type="ECO:0000313" key="6">
    <source>
        <dbReference type="Proteomes" id="UP000184164"/>
    </source>
</evidence>
<accession>A0A1M4W259</accession>
<evidence type="ECO:0000259" key="3">
    <source>
        <dbReference type="Pfam" id="PF02550"/>
    </source>
</evidence>